<dbReference type="EMBL" id="JBHRZF010000135">
    <property type="protein sequence ID" value="MFC3861301.1"/>
    <property type="molecule type" value="Genomic_DNA"/>
</dbReference>
<feature type="signal peptide" evidence="2">
    <location>
        <begin position="1"/>
        <end position="21"/>
    </location>
</feature>
<name>A0ABV8A7S6_9DEIO</name>
<keyword evidence="2" id="KW-0732">Signal</keyword>
<accession>A0ABV8A7S6</accession>
<evidence type="ECO:0000313" key="4">
    <source>
        <dbReference type="Proteomes" id="UP001595748"/>
    </source>
</evidence>
<comment type="caution">
    <text evidence="3">The sequence shown here is derived from an EMBL/GenBank/DDBJ whole genome shotgun (WGS) entry which is preliminary data.</text>
</comment>
<sequence>MPTPRTTWPLALLLSSGLALAQTTTSPAPATATPVSAPAAAPATPSQTTAPKPVTRVSAATSKTVSALSIGISKAVKGQLLSCPKSLKVSTQAVCLYAKSAASSVRPAVRGVVGAQALGDWKTSGQASSLLVQEGGNLAAYVLLSTLSPQETLIVIDAAQARTTTAKPASPAGVVKGQPYLLDKDLVGVVNVINLGAGKYRMNAPGQAALTITVGSKLAQRGAGTVDLPMTPLTDGTNLIFPVANLRALGCTVTDSANGITIACGSDSIGVKPIVF</sequence>
<feature type="region of interest" description="Disordered" evidence="1">
    <location>
        <begin position="25"/>
        <end position="55"/>
    </location>
</feature>
<protein>
    <recommendedName>
        <fullName evidence="5">Copper amine oxidase-like protein</fullName>
    </recommendedName>
</protein>
<dbReference type="Proteomes" id="UP001595748">
    <property type="component" value="Unassembled WGS sequence"/>
</dbReference>
<proteinExistence type="predicted"/>
<organism evidence="3 4">
    <name type="scientific">Deinococcus antarcticus</name>
    <dbReference type="NCBI Taxonomy" id="1298767"/>
    <lineage>
        <taxon>Bacteria</taxon>
        <taxon>Thermotogati</taxon>
        <taxon>Deinococcota</taxon>
        <taxon>Deinococci</taxon>
        <taxon>Deinococcales</taxon>
        <taxon>Deinococcaceae</taxon>
        <taxon>Deinococcus</taxon>
    </lineage>
</organism>
<evidence type="ECO:0000256" key="2">
    <source>
        <dbReference type="SAM" id="SignalP"/>
    </source>
</evidence>
<feature type="chain" id="PRO_5046359303" description="Copper amine oxidase-like protein" evidence="2">
    <location>
        <begin position="22"/>
        <end position="276"/>
    </location>
</feature>
<feature type="compositionally biased region" description="Low complexity" evidence="1">
    <location>
        <begin position="25"/>
        <end position="51"/>
    </location>
</feature>
<evidence type="ECO:0008006" key="5">
    <source>
        <dbReference type="Google" id="ProtNLM"/>
    </source>
</evidence>
<reference evidence="4" key="1">
    <citation type="journal article" date="2019" name="Int. J. Syst. Evol. Microbiol.">
        <title>The Global Catalogue of Microorganisms (GCM) 10K type strain sequencing project: providing services to taxonomists for standard genome sequencing and annotation.</title>
        <authorList>
            <consortium name="The Broad Institute Genomics Platform"/>
            <consortium name="The Broad Institute Genome Sequencing Center for Infectious Disease"/>
            <person name="Wu L."/>
            <person name="Ma J."/>
        </authorList>
    </citation>
    <scope>NUCLEOTIDE SEQUENCE [LARGE SCALE GENOMIC DNA]</scope>
    <source>
        <strain evidence="4">CCTCC AB 2013263</strain>
    </source>
</reference>
<evidence type="ECO:0000256" key="1">
    <source>
        <dbReference type="SAM" id="MobiDB-lite"/>
    </source>
</evidence>
<dbReference type="RefSeq" id="WP_380078059.1">
    <property type="nucleotide sequence ID" value="NZ_JBHRZF010000135.1"/>
</dbReference>
<keyword evidence="4" id="KW-1185">Reference proteome</keyword>
<evidence type="ECO:0000313" key="3">
    <source>
        <dbReference type="EMBL" id="MFC3861301.1"/>
    </source>
</evidence>
<gene>
    <name evidence="3" type="ORF">ACFOPQ_11070</name>
</gene>